<sequence>MRSAKRLSVTAGNCRWVRTSSRKVRRLLKKTGLTDAWKLSEADLQAKWYLEHHDYKEAKRKRAHQWRLEYLETRLAAVQSAKKGNIKACTRRAQVQRMAQKEETQRRRKAQGKGFSGGLQQIKVAQAAQDGTPHWVTCQSKRLVE</sequence>
<keyword evidence="2" id="KW-1185">Reference proteome</keyword>
<accession>A0AAD2FVE3</accession>
<dbReference type="Proteomes" id="UP001295423">
    <property type="component" value="Unassembled WGS sequence"/>
</dbReference>
<organism evidence="1 2">
    <name type="scientific">Cylindrotheca closterium</name>
    <dbReference type="NCBI Taxonomy" id="2856"/>
    <lineage>
        <taxon>Eukaryota</taxon>
        <taxon>Sar</taxon>
        <taxon>Stramenopiles</taxon>
        <taxon>Ochrophyta</taxon>
        <taxon>Bacillariophyta</taxon>
        <taxon>Bacillariophyceae</taxon>
        <taxon>Bacillariophycidae</taxon>
        <taxon>Bacillariales</taxon>
        <taxon>Bacillariaceae</taxon>
        <taxon>Cylindrotheca</taxon>
    </lineage>
</organism>
<evidence type="ECO:0000313" key="2">
    <source>
        <dbReference type="Proteomes" id="UP001295423"/>
    </source>
</evidence>
<evidence type="ECO:0000313" key="1">
    <source>
        <dbReference type="EMBL" id="CAJ1954054.1"/>
    </source>
</evidence>
<gene>
    <name evidence="1" type="ORF">CYCCA115_LOCUS14649</name>
</gene>
<dbReference type="EMBL" id="CAKOGP040001853">
    <property type="protein sequence ID" value="CAJ1954054.1"/>
    <property type="molecule type" value="Genomic_DNA"/>
</dbReference>
<proteinExistence type="predicted"/>
<dbReference type="AlphaFoldDB" id="A0AAD2FVE3"/>
<name>A0AAD2FVE3_9STRA</name>
<protein>
    <submittedName>
        <fullName evidence="1">Uncharacterized protein</fullName>
    </submittedName>
</protein>
<reference evidence="1" key="1">
    <citation type="submission" date="2023-08" db="EMBL/GenBank/DDBJ databases">
        <authorList>
            <person name="Audoor S."/>
            <person name="Bilcke G."/>
        </authorList>
    </citation>
    <scope>NUCLEOTIDE SEQUENCE</scope>
</reference>
<comment type="caution">
    <text evidence="1">The sequence shown here is derived from an EMBL/GenBank/DDBJ whole genome shotgun (WGS) entry which is preliminary data.</text>
</comment>